<feature type="compositionally biased region" description="Basic and acidic residues" evidence="1">
    <location>
        <begin position="176"/>
        <end position="187"/>
    </location>
</feature>
<feature type="region of interest" description="Disordered" evidence="1">
    <location>
        <begin position="138"/>
        <end position="160"/>
    </location>
</feature>
<name>Q6L3Z3_SOLDE</name>
<reference evidence="2" key="2">
    <citation type="submission" date="2006-08" db="EMBL/GenBank/DDBJ databases">
        <authorList>
            <person name="Childs K."/>
        </authorList>
    </citation>
    <scope>NUCLEOTIDE SEQUENCE</scope>
</reference>
<feature type="region of interest" description="Disordered" evidence="1">
    <location>
        <begin position="173"/>
        <end position="322"/>
    </location>
</feature>
<evidence type="ECO:0000256" key="1">
    <source>
        <dbReference type="SAM" id="MobiDB-lite"/>
    </source>
</evidence>
<dbReference type="AlphaFoldDB" id="Q6L3Z3"/>
<feature type="compositionally biased region" description="Basic residues" evidence="1">
    <location>
        <begin position="294"/>
        <end position="310"/>
    </location>
</feature>
<protein>
    <submittedName>
        <fullName evidence="2">Uncharacterized protein</fullName>
    </submittedName>
</protein>
<reference evidence="2" key="1">
    <citation type="submission" date="2004-05" db="EMBL/GenBank/DDBJ databases">
        <authorList>
            <person name="Buell R."/>
            <person name="Liu J."/>
            <person name="Childs K."/>
            <person name="Zaborsky J."/>
            <person name="Tallon L."/>
            <person name="Wirtz U."/>
            <person name="Wei F."/>
            <person name="Kuang H."/>
            <person name="Zhang P."/>
            <person name="Marano M."/>
            <person name="Baker B."/>
        </authorList>
    </citation>
    <scope>NUCLEOTIDE SEQUENCE</scope>
</reference>
<sequence length="583" mass="65112">MVPLLLKKSEKRSGETWLRLQISGDTGGIYGSHRRTVDGLTVRTAGFNPHKELTYLDRDHPRRKSTTNLTNLLFLLSFFFSFFSSSISRTLTLSLSKRDNNDPKIILIQQYELKINGVRNEEGSSFIDGLLGDSEPVFDQTPEVGLHSSTDSSDIDKDNDPLKWALQSRMVPVSTKGKEKVTEETPKRKPFTRATSQKLMGDAMKSSETITAENRKRRRSGNMVIELPTDEVVDVSNKPSENESLDEDTPLAVTQKGKGKQVKNKGKSKPRTSSVKKADTITKGRGNEPQKKKEPSKRKRETSLVLKKKSEHGPSTKGNKDDKEVNKQIIINNLHLQKVLGGRVFDPKIITKPGMESLADLVELQSWTHLFMTKSHDGSLYTWVGNESLHLDEELLGKILEVPREGTRSVVGKFYTKQFVKECSKLPDMHRAVASAADLFVMEALCKFEPFNLSALMLEHMHKIVIEHNGKHGMGYGYILTKVFQHLNIPVGKGTVGAAKQSFSLNTLVECECIEGKAGPLSKMSQLQTEGPGTEEANELRLKNAALLAQNVVLQEKLIKDRDEDTDRLTLVSKSLSHQPPST</sequence>
<feature type="compositionally biased region" description="Basic and acidic residues" evidence="1">
    <location>
        <begin position="276"/>
        <end position="293"/>
    </location>
</feature>
<proteinExistence type="predicted"/>
<organism evidence="2">
    <name type="scientific">Solanum demissum</name>
    <name type="common">Wild potato</name>
    <dbReference type="NCBI Taxonomy" id="50514"/>
    <lineage>
        <taxon>Eukaryota</taxon>
        <taxon>Viridiplantae</taxon>
        <taxon>Streptophyta</taxon>
        <taxon>Embryophyta</taxon>
        <taxon>Tracheophyta</taxon>
        <taxon>Spermatophyta</taxon>
        <taxon>Magnoliopsida</taxon>
        <taxon>eudicotyledons</taxon>
        <taxon>Gunneridae</taxon>
        <taxon>Pentapetalae</taxon>
        <taxon>asterids</taxon>
        <taxon>lamiids</taxon>
        <taxon>Solanales</taxon>
        <taxon>Solanaceae</taxon>
        <taxon>Solanoideae</taxon>
        <taxon>Solaneae</taxon>
        <taxon>Solanum</taxon>
    </lineage>
</organism>
<feature type="compositionally biased region" description="Basic and acidic residues" evidence="1">
    <location>
        <begin position="311"/>
        <end position="322"/>
    </location>
</feature>
<gene>
    <name evidence="2" type="ORF">SDM1_46t00006</name>
</gene>
<accession>Q6L3Z3</accession>
<evidence type="ECO:0000313" key="2">
    <source>
        <dbReference type="EMBL" id="AAT38783.2"/>
    </source>
</evidence>
<dbReference type="EMBL" id="AC149266">
    <property type="protein sequence ID" value="AAT38783.2"/>
    <property type="molecule type" value="Genomic_DNA"/>
</dbReference>
<feature type="compositionally biased region" description="Basic residues" evidence="1">
    <location>
        <begin position="257"/>
        <end position="270"/>
    </location>
</feature>